<dbReference type="InterPro" id="IPR021109">
    <property type="entry name" value="Peptidase_aspartic_dom_sf"/>
</dbReference>
<dbReference type="OrthoDB" id="5291209at2759"/>
<dbReference type="STRING" id="1330018.A0A167PP54"/>
<evidence type="ECO:0000313" key="2">
    <source>
        <dbReference type="EMBL" id="KZO98994.1"/>
    </source>
</evidence>
<dbReference type="AlphaFoldDB" id="A0A167PP54"/>
<evidence type="ECO:0000313" key="3">
    <source>
        <dbReference type="Proteomes" id="UP000076738"/>
    </source>
</evidence>
<keyword evidence="3" id="KW-1185">Reference proteome</keyword>
<evidence type="ECO:0008006" key="4">
    <source>
        <dbReference type="Google" id="ProtNLM"/>
    </source>
</evidence>
<gene>
    <name evidence="2" type="ORF">CALVIDRAFT_396408</name>
</gene>
<evidence type="ECO:0000256" key="1">
    <source>
        <dbReference type="SAM" id="SignalP"/>
    </source>
</evidence>
<dbReference type="EMBL" id="KV417273">
    <property type="protein sequence ID" value="KZO98994.1"/>
    <property type="molecule type" value="Genomic_DNA"/>
</dbReference>
<name>A0A167PP54_CALVF</name>
<keyword evidence="1" id="KW-0732">Signal</keyword>
<protein>
    <recommendedName>
        <fullName evidence="4">Acid protease</fullName>
    </recommendedName>
</protein>
<reference evidence="2 3" key="1">
    <citation type="journal article" date="2016" name="Mol. Biol. Evol.">
        <title>Comparative Genomics of Early-Diverging Mushroom-Forming Fungi Provides Insights into the Origins of Lignocellulose Decay Capabilities.</title>
        <authorList>
            <person name="Nagy L.G."/>
            <person name="Riley R."/>
            <person name="Tritt A."/>
            <person name="Adam C."/>
            <person name="Daum C."/>
            <person name="Floudas D."/>
            <person name="Sun H."/>
            <person name="Yadav J.S."/>
            <person name="Pangilinan J."/>
            <person name="Larsson K.H."/>
            <person name="Matsuura K."/>
            <person name="Barry K."/>
            <person name="Labutti K."/>
            <person name="Kuo R."/>
            <person name="Ohm R.A."/>
            <person name="Bhattacharya S.S."/>
            <person name="Shirouzu T."/>
            <person name="Yoshinaga Y."/>
            <person name="Martin F.M."/>
            <person name="Grigoriev I.V."/>
            <person name="Hibbett D.S."/>
        </authorList>
    </citation>
    <scope>NUCLEOTIDE SEQUENCE [LARGE SCALE GENOMIC DNA]</scope>
    <source>
        <strain evidence="2 3">TUFC12733</strain>
    </source>
</reference>
<proteinExistence type="predicted"/>
<organism evidence="2 3">
    <name type="scientific">Calocera viscosa (strain TUFC12733)</name>
    <dbReference type="NCBI Taxonomy" id="1330018"/>
    <lineage>
        <taxon>Eukaryota</taxon>
        <taxon>Fungi</taxon>
        <taxon>Dikarya</taxon>
        <taxon>Basidiomycota</taxon>
        <taxon>Agaricomycotina</taxon>
        <taxon>Dacrymycetes</taxon>
        <taxon>Dacrymycetales</taxon>
        <taxon>Dacrymycetaceae</taxon>
        <taxon>Calocera</taxon>
    </lineage>
</organism>
<feature type="chain" id="PRO_5007891266" description="Acid protease" evidence="1">
    <location>
        <begin position="19"/>
        <end position="349"/>
    </location>
</feature>
<feature type="signal peptide" evidence="1">
    <location>
        <begin position="1"/>
        <end position="18"/>
    </location>
</feature>
<sequence length="349" mass="35701">MLAAIGSLLFAAVTYAQATSYVFPFTSDTSLANGYSIKGSIGGGPTTEFLIDTGSAGIVISPRVLGSNYTSLGESFCFAYSSSNNTYQGEWVLAPVALSSGSVSANTVPIPIRVATQFCAGATGRCTTDPSEITVTMMGVGYDRGNMSWGGVDSCGNAVPLGVNPFLQLEAMQRGGSAVPGYIISPSNGTITLGITSANSAGFELVPLAPLGNSSTLGYSDWVAPKVQIAAPGQAWGAFNASLLVDTGIAYSIVQAPVGDTLPGPTSKGATTVSNGTAFNLTLPALGGQALYAFTTGQAGAPAYVSWRHFVPANGPFINTGRWALSGFDYLFNAGTGQLGFHFNSTRVL</sequence>
<dbReference type="Proteomes" id="UP000076738">
    <property type="component" value="Unassembled WGS sequence"/>
</dbReference>
<accession>A0A167PP54</accession>
<dbReference type="Gene3D" id="2.40.70.10">
    <property type="entry name" value="Acid Proteases"/>
    <property type="match status" value="1"/>
</dbReference>